<dbReference type="InterPro" id="IPR052020">
    <property type="entry name" value="Cyclic_di-GMP/3'3'-cGAMP_PDE"/>
</dbReference>
<dbReference type="NCBIfam" id="TIGR00277">
    <property type="entry name" value="HDIG"/>
    <property type="match status" value="1"/>
</dbReference>
<dbReference type="InterPro" id="IPR003607">
    <property type="entry name" value="HD/PDEase_dom"/>
</dbReference>
<dbReference type="PANTHER" id="PTHR45228:SF4">
    <property type="entry name" value="LIPOPROTEIN"/>
    <property type="match status" value="1"/>
</dbReference>
<organism evidence="2 3">
    <name type="scientific">Candidatus Ozemobacter sibiricus</name>
    <dbReference type="NCBI Taxonomy" id="2268124"/>
    <lineage>
        <taxon>Bacteria</taxon>
        <taxon>Candidatus Ozemobacteria</taxon>
        <taxon>Candidatus Ozemobacterales</taxon>
        <taxon>Candidatus Ozemobacteraceae</taxon>
        <taxon>Candidatus Ozemobacter</taxon>
    </lineage>
</organism>
<gene>
    <name evidence="2" type="ORF">OZSIB_2801</name>
</gene>
<name>A0A367ZS08_9BACT</name>
<reference evidence="2 3" key="1">
    <citation type="submission" date="2018-05" db="EMBL/GenBank/DDBJ databases">
        <title>A metagenomic window into the 2 km-deep terrestrial subsurface aquifer revealed taxonomically and functionally diverse microbial community comprising novel uncultured bacterial lineages.</title>
        <authorList>
            <person name="Kadnikov V.V."/>
            <person name="Mardanov A.V."/>
            <person name="Beletsky A.V."/>
            <person name="Banks D."/>
            <person name="Pimenov N.V."/>
            <person name="Frank Y.A."/>
            <person name="Karnachuk O.V."/>
            <person name="Ravin N.V."/>
        </authorList>
    </citation>
    <scope>NUCLEOTIDE SEQUENCE [LARGE SCALE GENOMIC DNA]</scope>
    <source>
        <strain evidence="2">BY5</strain>
    </source>
</reference>
<dbReference type="InterPro" id="IPR006675">
    <property type="entry name" value="HDIG_dom"/>
</dbReference>
<dbReference type="SUPFAM" id="SSF109604">
    <property type="entry name" value="HD-domain/PDEase-like"/>
    <property type="match status" value="1"/>
</dbReference>
<comment type="caution">
    <text evidence="2">The sequence shown here is derived from an EMBL/GenBank/DDBJ whole genome shotgun (WGS) entry which is preliminary data.</text>
</comment>
<evidence type="ECO:0000313" key="3">
    <source>
        <dbReference type="Proteomes" id="UP000252355"/>
    </source>
</evidence>
<dbReference type="Gene3D" id="1.10.3210.10">
    <property type="entry name" value="Hypothetical protein af1432"/>
    <property type="match status" value="1"/>
</dbReference>
<dbReference type="PROSITE" id="PS51832">
    <property type="entry name" value="HD_GYP"/>
    <property type="match status" value="1"/>
</dbReference>
<proteinExistence type="predicted"/>
<evidence type="ECO:0000313" key="2">
    <source>
        <dbReference type="EMBL" id="RCK80913.1"/>
    </source>
</evidence>
<evidence type="ECO:0000259" key="1">
    <source>
        <dbReference type="PROSITE" id="PS51832"/>
    </source>
</evidence>
<dbReference type="Pfam" id="PF13487">
    <property type="entry name" value="HD_5"/>
    <property type="match status" value="1"/>
</dbReference>
<feature type="domain" description="HD-GYP" evidence="1">
    <location>
        <begin position="114"/>
        <end position="309"/>
    </location>
</feature>
<sequence>MKPLELSSIAEVWRSALTILEDSLRPYGSDLQIWFPWGKTWRGHDRKGMLPPTDLPHDLGQAKGARFGGRLWTCLPAGQVSWLLCLKPASPPGPDLAGWTPGPRESAPLALLAEFLRLEGLLGLTIKVLEHRASERAGHWDRVRHLAVAVGRQLGLSPAELVDLELTALLHDLGKVALPADILEETRPLTPAERRQVESHSLVGAGMIREIPGLERVADYVQSHHEAPDGSGYPRGLAGADIPLISLIVGAVDAFDAMTHYRPYASERTYKESIQEMIAQTGKYDDRVLWALQDVLRRLGILDTHPMVNPPAADQEARP</sequence>
<dbReference type="PANTHER" id="PTHR45228">
    <property type="entry name" value="CYCLIC DI-GMP PHOSPHODIESTERASE TM_0186-RELATED"/>
    <property type="match status" value="1"/>
</dbReference>
<dbReference type="Proteomes" id="UP000252355">
    <property type="component" value="Unassembled WGS sequence"/>
</dbReference>
<dbReference type="SMART" id="SM00471">
    <property type="entry name" value="HDc"/>
    <property type="match status" value="1"/>
</dbReference>
<dbReference type="EMBL" id="QOQW01000004">
    <property type="protein sequence ID" value="RCK80913.1"/>
    <property type="molecule type" value="Genomic_DNA"/>
</dbReference>
<protein>
    <submittedName>
        <fullName evidence="2">GAF domain/HD domain protein</fullName>
    </submittedName>
</protein>
<dbReference type="AlphaFoldDB" id="A0A367ZS08"/>
<dbReference type="CDD" id="cd00077">
    <property type="entry name" value="HDc"/>
    <property type="match status" value="1"/>
</dbReference>
<dbReference type="InterPro" id="IPR037522">
    <property type="entry name" value="HD_GYP_dom"/>
</dbReference>
<accession>A0A367ZS08</accession>